<keyword evidence="3" id="KW-1185">Reference proteome</keyword>
<comment type="caution">
    <text evidence="2">The sequence shown here is derived from an EMBL/GenBank/DDBJ whole genome shotgun (WGS) entry which is preliminary data.</text>
</comment>
<reference evidence="2 3" key="1">
    <citation type="journal article" date="2021" name="Sci. Rep.">
        <title>The genome of the diatom Chaetoceros tenuissimus carries an ancient integrated fragment of an extant virus.</title>
        <authorList>
            <person name="Hongo Y."/>
            <person name="Kimura K."/>
            <person name="Takaki Y."/>
            <person name="Yoshida Y."/>
            <person name="Baba S."/>
            <person name="Kobayashi G."/>
            <person name="Nagasaki K."/>
            <person name="Hano T."/>
            <person name="Tomaru Y."/>
        </authorList>
    </citation>
    <scope>NUCLEOTIDE SEQUENCE [LARGE SCALE GENOMIC DNA]</scope>
    <source>
        <strain evidence="2 3">NIES-3715</strain>
    </source>
</reference>
<dbReference type="EMBL" id="BLLK01000054">
    <property type="protein sequence ID" value="GFH56604.1"/>
    <property type="molecule type" value="Genomic_DNA"/>
</dbReference>
<feature type="region of interest" description="Disordered" evidence="1">
    <location>
        <begin position="319"/>
        <end position="357"/>
    </location>
</feature>
<dbReference type="AlphaFoldDB" id="A0AAD3D2N7"/>
<evidence type="ECO:0000313" key="3">
    <source>
        <dbReference type="Proteomes" id="UP001054902"/>
    </source>
</evidence>
<accession>A0AAD3D2N7</accession>
<dbReference type="Gene3D" id="3.30.420.10">
    <property type="entry name" value="Ribonuclease H-like superfamily/Ribonuclease H"/>
    <property type="match status" value="1"/>
</dbReference>
<proteinExistence type="predicted"/>
<evidence type="ECO:0008006" key="4">
    <source>
        <dbReference type="Google" id="ProtNLM"/>
    </source>
</evidence>
<dbReference type="Proteomes" id="UP001054902">
    <property type="component" value="Unassembled WGS sequence"/>
</dbReference>
<evidence type="ECO:0000313" key="2">
    <source>
        <dbReference type="EMBL" id="GFH56604.1"/>
    </source>
</evidence>
<evidence type="ECO:0000256" key="1">
    <source>
        <dbReference type="SAM" id="MobiDB-lite"/>
    </source>
</evidence>
<sequence>MYDLSTFVVSSIASDTTAATLAHIFIEHVLLTFGTCAVIVVDAESSFRGTFEAMCKILKVHFWPLARGNHKGLSVEHYHRFLNKVVTISAEEQGTLHVIHQVYKLAQYAWNSVPVHGTDISRTLIAIGKDLMFPLDIELRPLPSLNESNQSELYEYLRSMSNNSKFATEVAKILIEERRKNSSKTLPTFKVGDAVTVHVQVQSSAENNKVGKLSYQIRGPYQIVKDHGNNSYDVQQYGQPNGAIKKHQDCDLYLLPPNLYPSDPLDTLDQRFLNYDHPPIQNPLHRPLCIESRADPFFFPPTIVQQPLQDQPEHHLDIKAIAPHPPTPPSPPSTPPPSASTSSSSTPTLKPSTSPSLHESILASHDKLFFIKYKIDLVSTEDANLDPIRTQNYWCVFHAKHVNDEKNSNELAR</sequence>
<feature type="compositionally biased region" description="Pro residues" evidence="1">
    <location>
        <begin position="323"/>
        <end position="338"/>
    </location>
</feature>
<gene>
    <name evidence="2" type="ORF">CTEN210_13080</name>
</gene>
<protein>
    <recommendedName>
        <fullName evidence="4">Integrase catalytic domain-containing protein</fullName>
    </recommendedName>
</protein>
<dbReference type="InterPro" id="IPR036397">
    <property type="entry name" value="RNaseH_sf"/>
</dbReference>
<organism evidence="2 3">
    <name type="scientific">Chaetoceros tenuissimus</name>
    <dbReference type="NCBI Taxonomy" id="426638"/>
    <lineage>
        <taxon>Eukaryota</taxon>
        <taxon>Sar</taxon>
        <taxon>Stramenopiles</taxon>
        <taxon>Ochrophyta</taxon>
        <taxon>Bacillariophyta</taxon>
        <taxon>Coscinodiscophyceae</taxon>
        <taxon>Chaetocerotophycidae</taxon>
        <taxon>Chaetocerotales</taxon>
        <taxon>Chaetocerotaceae</taxon>
        <taxon>Chaetoceros</taxon>
    </lineage>
</organism>
<name>A0AAD3D2N7_9STRA</name>
<dbReference type="GO" id="GO:0003676">
    <property type="term" value="F:nucleic acid binding"/>
    <property type="evidence" value="ECO:0007669"/>
    <property type="project" value="InterPro"/>
</dbReference>
<feature type="compositionally biased region" description="Low complexity" evidence="1">
    <location>
        <begin position="339"/>
        <end position="356"/>
    </location>
</feature>